<dbReference type="RefSeq" id="WP_221259311.1">
    <property type="nucleotide sequence ID" value="NZ_AP024749.1"/>
</dbReference>
<dbReference type="EMBL" id="AP024749">
    <property type="protein sequence ID" value="BCY27705.1"/>
    <property type="molecule type" value="Genomic_DNA"/>
</dbReference>
<proteinExistence type="predicted"/>
<evidence type="ECO:0000259" key="6">
    <source>
        <dbReference type="PROSITE" id="PS51635"/>
    </source>
</evidence>
<evidence type="ECO:0000256" key="3">
    <source>
        <dbReference type="ARBA" id="ARBA00023098"/>
    </source>
</evidence>
<name>A0ABM7S8M5_9FLAO</name>
<evidence type="ECO:0000256" key="5">
    <source>
        <dbReference type="SAM" id="SignalP"/>
    </source>
</evidence>
<keyword evidence="2 4" id="KW-0442">Lipid degradation</keyword>
<dbReference type="InterPro" id="IPR043864">
    <property type="entry name" value="Omp85-like_dom"/>
</dbReference>
<dbReference type="Gene3D" id="3.40.1090.10">
    <property type="entry name" value="Cytosolic phospholipase A2 catalytic domain"/>
    <property type="match status" value="2"/>
</dbReference>
<evidence type="ECO:0000256" key="2">
    <source>
        <dbReference type="ARBA" id="ARBA00022963"/>
    </source>
</evidence>
<gene>
    <name evidence="7" type="ORF">KK2020170_05730</name>
</gene>
<dbReference type="PANTHER" id="PTHR14226:SF76">
    <property type="entry name" value="NTE FAMILY PROTEIN RSSA"/>
    <property type="match status" value="1"/>
</dbReference>
<dbReference type="Pfam" id="PF19143">
    <property type="entry name" value="Omp85_2"/>
    <property type="match status" value="1"/>
</dbReference>
<feature type="signal peptide" evidence="5">
    <location>
        <begin position="1"/>
        <end position="19"/>
    </location>
</feature>
<evidence type="ECO:0000256" key="1">
    <source>
        <dbReference type="ARBA" id="ARBA00022801"/>
    </source>
</evidence>
<dbReference type="InterPro" id="IPR050301">
    <property type="entry name" value="NTE"/>
</dbReference>
<dbReference type="PROSITE" id="PS51635">
    <property type="entry name" value="PNPLA"/>
    <property type="match status" value="1"/>
</dbReference>
<evidence type="ECO:0000313" key="7">
    <source>
        <dbReference type="EMBL" id="BCY27705.1"/>
    </source>
</evidence>
<protein>
    <submittedName>
        <fullName evidence="7">Patatin</fullName>
    </submittedName>
</protein>
<feature type="chain" id="PRO_5045863538" evidence="5">
    <location>
        <begin position="20"/>
        <end position="739"/>
    </location>
</feature>
<feature type="short sequence motif" description="GXGXXG" evidence="4">
    <location>
        <begin position="37"/>
        <end position="42"/>
    </location>
</feature>
<dbReference type="SUPFAM" id="SSF52151">
    <property type="entry name" value="FabD/lysophospholipase-like"/>
    <property type="match status" value="1"/>
</dbReference>
<keyword evidence="5" id="KW-0732">Signal</keyword>
<evidence type="ECO:0000256" key="4">
    <source>
        <dbReference type="PROSITE-ProRule" id="PRU01161"/>
    </source>
</evidence>
<keyword evidence="8" id="KW-1185">Reference proteome</keyword>
<accession>A0ABM7S8M5</accession>
<feature type="domain" description="PNPLA" evidence="6">
    <location>
        <begin position="33"/>
        <end position="223"/>
    </location>
</feature>
<reference evidence="7 8" key="1">
    <citation type="submission" date="2021-06" db="EMBL/GenBank/DDBJ databases">
        <title>Whole genome sequences of Flavobacterium sp. KK2020170 and assembly.</title>
        <authorList>
            <person name="Kitahara K."/>
            <person name="Miyoshi S."/>
            <person name="Uesaka K."/>
        </authorList>
    </citation>
    <scope>NUCLEOTIDE SEQUENCE [LARGE SCALE GENOMIC DNA]</scope>
    <source>
        <strain evidence="7 8">KK2020170</strain>
    </source>
</reference>
<organism evidence="7 8">
    <name type="scientific">Flavobacterium okayamense</name>
    <dbReference type="NCBI Taxonomy" id="2830782"/>
    <lineage>
        <taxon>Bacteria</taxon>
        <taxon>Pseudomonadati</taxon>
        <taxon>Bacteroidota</taxon>
        <taxon>Flavobacteriia</taxon>
        <taxon>Flavobacteriales</taxon>
        <taxon>Flavobacteriaceae</taxon>
        <taxon>Flavobacterium</taxon>
    </lineage>
</organism>
<dbReference type="PANTHER" id="PTHR14226">
    <property type="entry name" value="NEUROPATHY TARGET ESTERASE/SWISS CHEESE D.MELANOGASTER"/>
    <property type="match status" value="1"/>
</dbReference>
<feature type="active site" description="Nucleophile" evidence="4">
    <location>
        <position position="66"/>
    </location>
</feature>
<keyword evidence="1 4" id="KW-0378">Hydrolase</keyword>
<dbReference type="Proteomes" id="UP000825258">
    <property type="component" value="Chromosome"/>
</dbReference>
<feature type="active site" description="Proton acceptor" evidence="4">
    <location>
        <position position="210"/>
    </location>
</feature>
<feature type="short sequence motif" description="GXSXG" evidence="4">
    <location>
        <begin position="64"/>
        <end position="68"/>
    </location>
</feature>
<feature type="short sequence motif" description="DGA/G" evidence="4">
    <location>
        <begin position="210"/>
        <end position="212"/>
    </location>
</feature>
<dbReference type="CDD" id="cd07205">
    <property type="entry name" value="Pat_PNPLA6_PNPLA7_NTE1_like"/>
    <property type="match status" value="1"/>
</dbReference>
<sequence length="739" mass="83638">MKKLFLFISLLILTQISLGQEIIQENQKPKIGLVLSGGGAKGLAHIGVLKVIDSLGIKIDYIGGTSMGAIIGGLYASGYSGKQLDSIFQNIDTDALVQDYVPRGSKNFYEKRNDEIYAFTLPFDKFKLGLPTALSKGMYNFNLLSRLTKHVAHINYFDELPIPFFCIATDVEKGTEVVLNKGILPQAMIASGAIPSLYNPIEINGKLLVDGGVVNNYPIEEIKRLGADIIIGVDVQDGLKDREELKGATSVLVQITNFSMIEKMEKKRALTTIYIKPEIQGYTVLSFDQGKEIIPKGEQATKKVINDLIRLSEPNYKREPLIVKQKDSIYVKEIAINSMKNYTRSYVIGKLKFKADSKISFKDLEKGINNLNATQNFSSISYSFEEIREGEDVLYIKLTEKENTAFLRFGLHYDELFKSSVLINYTKKRILAKNDVFSFDGIVGDNIRYNLNYYIDNGFYWSFGVNSKLQRFNKNVPNDFNNGITLSNLGIKSINVDYLDWTNQAYLQTIFAQKFSIGAGIELKHLRITSETISNITPVFEDSDYLSFFGYAKFDSFDKKYFPKKGWNFNGEIKSFVYSSDYNNDYENFLFAKADMGIALNVLEKFTVKLQCEGGFHVGENTVGFFDFALGGYGFTQVNNLRPFYGYDFIGLVGDSYVKGDVTLDYEIFKKHHINVSGNFANVGDKIFTNTEEWFSKPTYTGYQVGYGIESLIGPLEIKHSWSPETHDHFTWFAIGFWF</sequence>
<keyword evidence="3 4" id="KW-0443">Lipid metabolism</keyword>
<evidence type="ECO:0000313" key="8">
    <source>
        <dbReference type="Proteomes" id="UP000825258"/>
    </source>
</evidence>
<dbReference type="Gene3D" id="3.10.20.310">
    <property type="entry name" value="membrane protein fhac"/>
    <property type="match status" value="1"/>
</dbReference>
<dbReference type="InterPro" id="IPR016035">
    <property type="entry name" value="Acyl_Trfase/lysoPLipase"/>
</dbReference>
<dbReference type="Pfam" id="PF01734">
    <property type="entry name" value="Patatin"/>
    <property type="match status" value="1"/>
</dbReference>
<dbReference type="InterPro" id="IPR002641">
    <property type="entry name" value="PNPLA_dom"/>
</dbReference>